<dbReference type="GeneID" id="28662956"/>
<evidence type="ECO:0000313" key="11">
    <source>
        <dbReference type="Proteomes" id="UP000195893"/>
    </source>
</evidence>
<evidence type="ECO:0000313" key="16">
    <source>
        <dbReference type="Proteomes" id="UP000594571"/>
    </source>
</evidence>
<dbReference type="EMBL" id="CP049266">
    <property type="protein sequence ID" value="QPH92113.1"/>
    <property type="molecule type" value="Genomic_DNA"/>
</dbReference>
<reference evidence="10" key="1">
    <citation type="submission" date="2015-08" db="EMBL/GenBank/DDBJ databases">
        <title>Comparative genomics of the Campylobacter concisus group.</title>
        <authorList>
            <person name="Miller W.G."/>
            <person name="Yee E."/>
            <person name="Chapman M.H."/>
            <person name="Huynh S."/>
            <person name="Bono J.L."/>
            <person name="On S.L.W."/>
            <person name="St Leger J."/>
            <person name="Foster G."/>
            <person name="Parker C.T."/>
        </authorList>
    </citation>
    <scope>NUCLEOTIDE SEQUENCE [LARGE SCALE GENOMIC DNA]</scope>
    <source>
        <strain evidence="10">ATCC 33237</strain>
    </source>
</reference>
<reference evidence="1" key="2">
    <citation type="submission" date="2016-07" db="EMBL/GenBank/DDBJ databases">
        <title>Comparative genomics of the Campylobacter concisus group.</title>
        <authorList>
            <person name="Miller W.G."/>
            <person name="Yee E."/>
            <person name="Chapman M.H."/>
            <person name="Huynh S."/>
            <person name="Bono J.L."/>
            <person name="On S.L.W."/>
            <person name="StLeger J."/>
            <person name="Foster G."/>
            <person name="Parker C.T."/>
        </authorList>
    </citation>
    <scope>NUCLEOTIDE SEQUENCE</scope>
    <source>
        <strain evidence="1">ATCC 33237</strain>
    </source>
</reference>
<dbReference type="Proteomes" id="UP000594707">
    <property type="component" value="Chromosome"/>
</dbReference>
<accession>A0A0M3V2L7</accession>
<reference evidence="6" key="6">
    <citation type="submission" date="2020-02" db="EMBL/GenBank/DDBJ databases">
        <title>Analysis of Completed Campylobacter concisus Genomes Identified Genomospecies Features, Novel plasmids and Their Association with Severe Ulcerative Colitis.</title>
        <authorList>
            <person name="Zhang L."/>
        </authorList>
    </citation>
    <scope>NUCLEOTIDE SEQUENCE</scope>
    <source>
        <strain evidence="5">P1CDO2</strain>
        <strain evidence="6">P1CDO3</strain>
    </source>
</reference>
<dbReference type="EMBL" id="NDYQ01000001">
    <property type="protein sequence ID" value="OUT19497.1"/>
    <property type="molecule type" value="Genomic_DNA"/>
</dbReference>
<evidence type="ECO:0000313" key="2">
    <source>
        <dbReference type="EMBL" id="AVX44325.1"/>
    </source>
</evidence>
<dbReference type="EMBL" id="CP049232">
    <property type="protein sequence ID" value="QPI06472.1"/>
    <property type="molecule type" value="Genomic_DNA"/>
</dbReference>
<evidence type="ECO:0000313" key="13">
    <source>
        <dbReference type="Proteomes" id="UP000594404"/>
    </source>
</evidence>
<evidence type="ECO:0000313" key="12">
    <source>
        <dbReference type="Proteomes" id="UP000241854"/>
    </source>
</evidence>
<evidence type="ECO:0000313" key="7">
    <source>
        <dbReference type="EMBL" id="QPH96348.1"/>
    </source>
</evidence>
<evidence type="ECO:0000313" key="9">
    <source>
        <dbReference type="EMBL" id="QPI06472.1"/>
    </source>
</evidence>
<dbReference type="Proteomes" id="UP000594535">
    <property type="component" value="Chromosome"/>
</dbReference>
<dbReference type="EMBL" id="CP012541">
    <property type="protein sequence ID" value="ALF47942.1"/>
    <property type="molecule type" value="Genomic_DNA"/>
</dbReference>
<dbReference type="Proteomes" id="UP000824019">
    <property type="component" value="Unassembled WGS sequence"/>
</dbReference>
<dbReference type="KEGG" id="ccoc:CCON33237_1280"/>
<dbReference type="EMBL" id="JAHAKR010000173">
    <property type="protein sequence ID" value="MBS5830097.1"/>
    <property type="molecule type" value="Genomic_DNA"/>
</dbReference>
<gene>
    <name evidence="4" type="ORF">B9N60_00840</name>
    <name evidence="1" type="ORF">CCON33237_1280</name>
    <name evidence="2" type="ORF">CCS77_1264</name>
    <name evidence="8" type="ORF">CVS89_06765</name>
    <name evidence="5" type="ORF">CVT00_06420</name>
    <name evidence="6" type="ORF">CVT01_06225</name>
    <name evidence="7" type="ORF">CVT08_03385</name>
    <name evidence="9" type="ORF">G5B96_03690</name>
    <name evidence="3" type="ORF">KIC69_04610</name>
</gene>
<dbReference type="OMA" id="GVSMRTY"/>
<keyword evidence="4" id="KW-0238">DNA-binding</keyword>
<evidence type="ECO:0000313" key="8">
    <source>
        <dbReference type="EMBL" id="QPH97951.1"/>
    </source>
</evidence>
<evidence type="ECO:0000313" key="6">
    <source>
        <dbReference type="EMBL" id="QPH92113.1"/>
    </source>
</evidence>
<reference evidence="12 13" key="4">
    <citation type="journal article" date="2018" name="Emerg. Microbes Infect.">
        <title>Genomic analysis of oral Campylobacter concisus strains identified a potential bacterial molecular marker associated with active Crohn's disease.</title>
        <authorList>
            <person name="Liu F."/>
            <person name="Ma R."/>
            <person name="Tay C.Y.A."/>
            <person name="Octavia S."/>
            <person name="Lan R."/>
            <person name="Chung H.K.L."/>
            <person name="Riordan S.M."/>
            <person name="Grimm M.C."/>
            <person name="Leong R.W."/>
            <person name="Tanaka M.M."/>
            <person name="Connor S."/>
            <person name="Zhang L."/>
        </authorList>
    </citation>
    <scope>NUCLEOTIDE SEQUENCE [LARGE SCALE GENOMIC DNA]</scope>
    <source>
        <strain evidence="8 16">H16O-S1</strain>
        <strain evidence="7 17">P13UCO-S1</strain>
        <strain evidence="5 14">P1CDO2</strain>
        <strain evidence="6 13">P1CDO3</strain>
        <strain evidence="2 12">P2CDO4</strain>
    </source>
</reference>
<evidence type="ECO:0000313" key="5">
    <source>
        <dbReference type="EMBL" id="QPH89298.1"/>
    </source>
</evidence>
<dbReference type="RefSeq" id="WP_009294123.1">
    <property type="nucleotide sequence ID" value="NZ_CABFLX010000011.1"/>
</dbReference>
<dbReference type="Proteomes" id="UP000594571">
    <property type="component" value="Chromosome"/>
</dbReference>
<reference evidence="4 11" key="3">
    <citation type="submission" date="2017-04" db="EMBL/GenBank/DDBJ databases">
        <title>Complete genome of Campylobacter concisus ATCC 33237T and draft genomes for an additional eight well characterized C. concisus strains.</title>
        <authorList>
            <person name="Cornelius A.J."/>
            <person name="Miller W.G."/>
            <person name="Lastovica A.J."/>
            <person name="On S.L."/>
            <person name="French N.P."/>
            <person name="Vandenberg O."/>
            <person name="Biggs P.J."/>
        </authorList>
    </citation>
    <scope>NUCLEOTIDE SEQUENCE [LARGE SCALE GENOMIC DNA]</scope>
    <source>
        <strain evidence="4 11">Lasto127.99</strain>
    </source>
</reference>
<dbReference type="Proteomes" id="UP000066049">
    <property type="component" value="Chromosome"/>
</dbReference>
<proteinExistence type="predicted"/>
<evidence type="ECO:0000313" key="14">
    <source>
        <dbReference type="Proteomes" id="UP000594508"/>
    </source>
</evidence>
<evidence type="ECO:0000313" key="3">
    <source>
        <dbReference type="EMBL" id="MBS5830097.1"/>
    </source>
</evidence>
<dbReference type="Proteomes" id="UP000195893">
    <property type="component" value="Unassembled WGS sequence"/>
</dbReference>
<dbReference type="Proteomes" id="UP000241854">
    <property type="component" value="Chromosome"/>
</dbReference>
<dbReference type="Proteomes" id="UP000594508">
    <property type="component" value="Chromosome"/>
</dbReference>
<reference evidence="15 16" key="5">
    <citation type="journal article" date="2020" name="Microb. Genom.">
        <title>Analysis of complete Campylobacter concisus genomes identifies genomospecies features, secretion systems and novel plasmids and their association with severe ulcerative colitis.</title>
        <authorList>
            <person name="Liu F."/>
            <person name="Chen S."/>
            <person name="Luu L.D.W."/>
            <person name="Lee S.A."/>
            <person name="Tay A.C.Y."/>
            <person name="Wu R."/>
            <person name="Riordan S.M."/>
            <person name="Lan R."/>
            <person name="Liu L."/>
            <person name="Zhang L."/>
        </authorList>
    </citation>
    <scope>NUCLEOTIDE SEQUENCE [LARGE SCALE GENOMIC DNA]</scope>
    <source>
        <strain evidence="8 16">H16O-S1</strain>
        <strain evidence="9 15">H9O-S2</strain>
    </source>
</reference>
<reference evidence="3" key="7">
    <citation type="submission" date="2021-02" db="EMBL/GenBank/DDBJ databases">
        <title>Infant gut strain persistence is associated with maternal origin, phylogeny, and functional potential including surface adhesion and iron acquisition.</title>
        <authorList>
            <person name="Lou Y.C."/>
        </authorList>
    </citation>
    <scope>NUCLEOTIDE SEQUENCE</scope>
    <source>
        <strain evidence="3">L3_101_000G1_dasL3_101_000G1_concoct_7_sub</strain>
    </source>
</reference>
<protein>
    <submittedName>
        <fullName evidence="4">DNA-binding protein</fullName>
    </submittedName>
    <submittedName>
        <fullName evidence="1">Putative transcriptional regulator</fullName>
    </submittedName>
    <submittedName>
        <fullName evidence="3">XRE family transcriptional regulator</fullName>
    </submittedName>
</protein>
<evidence type="ECO:0000313" key="10">
    <source>
        <dbReference type="Proteomes" id="UP000066049"/>
    </source>
</evidence>
<evidence type="ECO:0000313" key="15">
    <source>
        <dbReference type="Proteomes" id="UP000594535"/>
    </source>
</evidence>
<dbReference type="AlphaFoldDB" id="A0A0M3V2L7"/>
<dbReference type="Gene3D" id="1.10.260.40">
    <property type="entry name" value="lambda repressor-like DNA-binding domains"/>
    <property type="match status" value="1"/>
</dbReference>
<dbReference type="PATRIC" id="fig|199.248.peg.1320"/>
<name>A0A0M3V2L7_9BACT</name>
<dbReference type="EMBL" id="CP060705">
    <property type="protein sequence ID" value="QPH96348.1"/>
    <property type="molecule type" value="Genomic_DNA"/>
</dbReference>
<dbReference type="GO" id="GO:0003677">
    <property type="term" value="F:DNA binding"/>
    <property type="evidence" value="ECO:0007669"/>
    <property type="project" value="UniProtKB-KW"/>
</dbReference>
<dbReference type="Proteomes" id="UP000594404">
    <property type="component" value="Chromosome"/>
</dbReference>
<sequence>MIETSDIFNLLHNAVEAKNIGKKISQAKMAEDLGVPMRTYQDWRLGNSKPQAAAAVCKLLCELDDDEILFVVNKMRKLLGK</sequence>
<organism evidence="1 10">
    <name type="scientific">Campylobacter concisus</name>
    <dbReference type="NCBI Taxonomy" id="199"/>
    <lineage>
        <taxon>Bacteria</taxon>
        <taxon>Pseudomonadati</taxon>
        <taxon>Campylobacterota</taxon>
        <taxon>Epsilonproteobacteria</taxon>
        <taxon>Campylobacterales</taxon>
        <taxon>Campylobacteraceae</taxon>
        <taxon>Campylobacter</taxon>
    </lineage>
</organism>
<dbReference type="EMBL" id="CP049263">
    <property type="protein sequence ID" value="QPH97951.1"/>
    <property type="molecule type" value="Genomic_DNA"/>
</dbReference>
<dbReference type="EMBL" id="CP021642">
    <property type="protein sequence ID" value="AVX44325.1"/>
    <property type="molecule type" value="Genomic_DNA"/>
</dbReference>
<dbReference type="InterPro" id="IPR010982">
    <property type="entry name" value="Lambda_DNA-bd_dom_sf"/>
</dbReference>
<evidence type="ECO:0000313" key="17">
    <source>
        <dbReference type="Proteomes" id="UP000594707"/>
    </source>
</evidence>
<evidence type="ECO:0000313" key="4">
    <source>
        <dbReference type="EMBL" id="OUT19497.1"/>
    </source>
</evidence>
<dbReference type="EMBL" id="CP060707">
    <property type="protein sequence ID" value="QPH89298.1"/>
    <property type="molecule type" value="Genomic_DNA"/>
</dbReference>
<evidence type="ECO:0000313" key="1">
    <source>
        <dbReference type="EMBL" id="ALF47942.1"/>
    </source>
</evidence>